<evidence type="ECO:0000313" key="2">
    <source>
        <dbReference type="Proteomes" id="UP000580250"/>
    </source>
</evidence>
<sequence>MGSSKGTVWGPFSLCQISRVKGPYALWGSIIGFILYRERSSFLTIFPFDILILSKNSFVFNLVLKVPFPLP</sequence>
<accession>A0A6V7V5U6</accession>
<name>A0A6V7V5U6_MELEN</name>
<dbReference type="AlphaFoldDB" id="A0A6V7V5U6"/>
<proteinExistence type="predicted"/>
<gene>
    <name evidence="1" type="ORF">MENT_LOCUS20925</name>
</gene>
<dbReference type="Proteomes" id="UP000580250">
    <property type="component" value="Unassembled WGS sequence"/>
</dbReference>
<reference evidence="1 2" key="1">
    <citation type="submission" date="2020-08" db="EMBL/GenBank/DDBJ databases">
        <authorList>
            <person name="Koutsovoulos G."/>
            <person name="Danchin GJ E."/>
        </authorList>
    </citation>
    <scope>NUCLEOTIDE SEQUENCE [LARGE SCALE GENOMIC DNA]</scope>
</reference>
<protein>
    <submittedName>
        <fullName evidence="1">Uncharacterized protein</fullName>
    </submittedName>
</protein>
<evidence type="ECO:0000313" key="1">
    <source>
        <dbReference type="EMBL" id="CAD2169586.1"/>
    </source>
</evidence>
<dbReference type="EMBL" id="CAJEWN010000155">
    <property type="protein sequence ID" value="CAD2169586.1"/>
    <property type="molecule type" value="Genomic_DNA"/>
</dbReference>
<comment type="caution">
    <text evidence="1">The sequence shown here is derived from an EMBL/GenBank/DDBJ whole genome shotgun (WGS) entry which is preliminary data.</text>
</comment>
<organism evidence="1 2">
    <name type="scientific">Meloidogyne enterolobii</name>
    <name type="common">Root-knot nematode worm</name>
    <name type="synonym">Meloidogyne mayaguensis</name>
    <dbReference type="NCBI Taxonomy" id="390850"/>
    <lineage>
        <taxon>Eukaryota</taxon>
        <taxon>Metazoa</taxon>
        <taxon>Ecdysozoa</taxon>
        <taxon>Nematoda</taxon>
        <taxon>Chromadorea</taxon>
        <taxon>Rhabditida</taxon>
        <taxon>Tylenchina</taxon>
        <taxon>Tylenchomorpha</taxon>
        <taxon>Tylenchoidea</taxon>
        <taxon>Meloidogynidae</taxon>
        <taxon>Meloidogyninae</taxon>
        <taxon>Meloidogyne</taxon>
    </lineage>
</organism>